<feature type="compositionally biased region" description="Basic residues" evidence="2">
    <location>
        <begin position="201"/>
        <end position="211"/>
    </location>
</feature>
<protein>
    <submittedName>
        <fullName evidence="4">Putative movement protein</fullName>
    </submittedName>
</protein>
<organism evidence="4 5">
    <name type="scientific">Scrophularia mottle virus</name>
    <dbReference type="NCBI Taxonomy" id="312273"/>
    <lineage>
        <taxon>Viruses</taxon>
        <taxon>Riboviria</taxon>
        <taxon>Orthornavirae</taxon>
        <taxon>Kitrinoviricota</taxon>
        <taxon>Alsuviricetes</taxon>
        <taxon>Tymovirales</taxon>
        <taxon>Tymoviridae</taxon>
        <taxon>Tymovirus</taxon>
        <taxon>Tymovirus scrophulariae</taxon>
    </lineage>
</organism>
<evidence type="ECO:0000256" key="2">
    <source>
        <dbReference type="SAM" id="MobiDB-lite"/>
    </source>
</evidence>
<comment type="similarity">
    <text evidence="1">Belongs to the tymoviridae protein p69 family.</text>
</comment>
<name>Q3BDA0_9VIRU</name>
<keyword evidence="5" id="KW-1185">Reference proteome</keyword>
<feature type="compositionally biased region" description="Low complexity" evidence="2">
    <location>
        <begin position="553"/>
        <end position="579"/>
    </location>
</feature>
<evidence type="ECO:0000313" key="5">
    <source>
        <dbReference type="Proteomes" id="UP000201662"/>
    </source>
</evidence>
<feature type="region of interest" description="Disordered" evidence="2">
    <location>
        <begin position="419"/>
        <end position="453"/>
    </location>
</feature>
<evidence type="ECO:0000259" key="3">
    <source>
        <dbReference type="PROSITE" id="PS50835"/>
    </source>
</evidence>
<dbReference type="OrthoDB" id="19527at10239"/>
<feature type="region of interest" description="Disordered" evidence="2">
    <location>
        <begin position="163"/>
        <end position="323"/>
    </location>
</feature>
<dbReference type="GeneID" id="7042941"/>
<dbReference type="PROSITE" id="PS50835">
    <property type="entry name" value="IG_LIKE"/>
    <property type="match status" value="1"/>
</dbReference>
<feature type="compositionally biased region" description="Polar residues" evidence="2">
    <location>
        <begin position="163"/>
        <end position="174"/>
    </location>
</feature>
<proteinExistence type="inferred from homology"/>
<feature type="compositionally biased region" description="Low complexity" evidence="2">
    <location>
        <begin position="437"/>
        <end position="450"/>
    </location>
</feature>
<dbReference type="KEGG" id="vg:7042941"/>
<feature type="region of interest" description="Disordered" evidence="2">
    <location>
        <begin position="532"/>
        <end position="605"/>
    </location>
</feature>
<evidence type="ECO:0000313" key="4">
    <source>
        <dbReference type="EMBL" id="AAW88519.1"/>
    </source>
</evidence>
<dbReference type="InterPro" id="IPR004935">
    <property type="entry name" value="45/70kDa_tymovirus"/>
</dbReference>
<feature type="compositionally biased region" description="Polar residues" evidence="2">
    <location>
        <begin position="300"/>
        <end position="310"/>
    </location>
</feature>
<accession>Q3BDA0</accession>
<dbReference type="RefSeq" id="YP_002308438.1">
    <property type="nucleotide sequence ID" value="NC_011537.1"/>
</dbReference>
<feature type="domain" description="Ig-like" evidence="3">
    <location>
        <begin position="465"/>
        <end position="547"/>
    </location>
</feature>
<sequence>MSYGFPACTRLSLIDRPQRRVFEPCSEPLSTTPPRLPSAIPLDHPEGTSAFPDSLWNSSFRIRNFSPSPCCAQSYRNILAFLSLELHGLDPFFCHVHETLQVRTLAIRQSKFLRASQLSAYSRRLSSLPHHLHLSSIPRSRLHARCSHVLRAFPNSPAVFELSQPSTTTLQPSRSPRKQLHRPLPPPIRLHLHPSREHSPLRSRRTPRWKLRSTSISHSMVENQSDRFPSPQPVCQSPGILGPVPLYSHSTRSSPSSFQRKTDNLFPNSKMPRSARGDLSSSTTSPPSRPVGSLRRTVHIHSSSENSSNFRPRRVRPNSLEQAPVRMGFVSSLGQSPNVRSAELSRPSKCRFRLLPVAPQQTATVPLSASAPNCRENPSILGPHPSTVQSLDTWNSNSSSVRFPPSVLRGDRPARPLVFGSVSTTSPTTGHPDEHSVSSSVFSPSNPQSSRTLQPALPQTICFPPAIPQITSSVALVENHSPSELLRTLSCSIPALHQSSLPSISTRWIQRSPSSFGLQSGVVVGNVFCPTTHPVPSTPPQSPRSSSRDSDDSSAFSSCPESPTGSLSSGYTTLSTLSPRHWISRSPCGSRPVSPSSPPIQSFNQRASNGLSFSFFR</sequence>
<evidence type="ECO:0000256" key="1">
    <source>
        <dbReference type="ARBA" id="ARBA00008523"/>
    </source>
</evidence>
<reference evidence="4 5" key="1">
    <citation type="journal article" date="2005" name="Arch. Virol.">
        <title>Molecular characterization of isolates of anagyris vein yellowing virus, plantago mottle virus and scrophularia mottle virus -- comparison of various approaches for tymovirus classification.</title>
        <authorList>
            <person name="Koenig R."/>
            <person name="Pleij C.W."/>
            <person name="Lesemann D.E."/>
            <person name="Loss S."/>
            <person name="Vetten H.J."/>
        </authorList>
    </citation>
    <scope>NUCLEOTIDE SEQUENCE [LARGE SCALE GENOMIC DNA]</scope>
</reference>
<feature type="compositionally biased region" description="Polar residues" evidence="2">
    <location>
        <begin position="248"/>
        <end position="259"/>
    </location>
</feature>
<feature type="compositionally biased region" description="Polar residues" evidence="2">
    <location>
        <begin position="212"/>
        <end position="227"/>
    </location>
</feature>
<dbReference type="Pfam" id="PF03251">
    <property type="entry name" value="Tymo_45kd_70kd"/>
    <property type="match status" value="1"/>
</dbReference>
<dbReference type="Proteomes" id="UP000201662">
    <property type="component" value="Segment"/>
</dbReference>
<dbReference type="InterPro" id="IPR007110">
    <property type="entry name" value="Ig-like_dom"/>
</dbReference>
<dbReference type="EMBL" id="AY751777">
    <property type="protein sequence ID" value="AAW88519.1"/>
    <property type="molecule type" value="Genomic_RNA"/>
</dbReference>